<dbReference type="GO" id="GO:0006508">
    <property type="term" value="P:proteolysis"/>
    <property type="evidence" value="ECO:0007669"/>
    <property type="project" value="UniProtKB-KW"/>
</dbReference>
<reference evidence="17" key="1">
    <citation type="submission" date="2020-10" db="EMBL/GenBank/DDBJ databases">
        <authorList>
            <person name="Gilroy R."/>
        </authorList>
    </citation>
    <scope>NUCLEOTIDE SEQUENCE</scope>
    <source>
        <strain evidence="17">D3-1215</strain>
    </source>
</reference>
<evidence type="ECO:0000313" key="17">
    <source>
        <dbReference type="EMBL" id="MBO8446481.1"/>
    </source>
</evidence>
<gene>
    <name evidence="17" type="primary">mrdA</name>
    <name evidence="17" type="ORF">IAC32_01880</name>
</gene>
<proteinExistence type="predicted"/>
<evidence type="ECO:0000256" key="13">
    <source>
        <dbReference type="ARBA" id="ARBA00023316"/>
    </source>
</evidence>
<keyword evidence="5 17" id="KW-0121">Carboxypeptidase</keyword>
<feature type="domain" description="Penicillin-binding protein transpeptidase" evidence="15">
    <location>
        <begin position="263"/>
        <end position="581"/>
    </location>
</feature>
<sequence>MAYGRKKDYRNRSFIVGGIFLLVAVVYVSVLFYLQIVSDEYEQVAANNATFVNTLYPSRGLIYDRNGKLIVSNKPVYDVMLIMREMQGFDTLEFCNTLEITKAQFDERIAEIKDRKKNRSYSRFKPQMFMAQIPAEQYARLQEKLYRFPGVFVQNRVLREYAVPHAALAIGSIGEVNAKQMEEDEFYSAGDLKGQSGVERMYETYLRGEKGRQYLMRDVHGRIKGSFNDGKDDIAPVPGKNITLGLDIDLQQYGEELMQNKLGCIVALEPSSGEILSLVSSPSYDPSLLVGRERSANYAKLLADPQKPLFDRPMMAMYPPGSTFKLVMSALMQQENIITENTRFPCKNGYYYARGRRLGCHDHKSPINLQQAIRYSCNAYFCYCLKGMLDDNAGRYGSTKGAYDKWREYVMSFGFGHELGVDFPNEQAGFIMESSGYDRIYGKGSWKSATVISISIGQGEILATPMQIANLAAIVANKGSYHTPHIIKNIEGEGIPEKYKEIHHTMVDSVYFDVIHDGMFDAVTQGTASIGLIKGIDFCGKTGTAENPHGNDHSIFVAFAPKDNPKIALAVYVENGGFGAVWAVPIASLMIEKYLKGQIDPRRKWLEDYVLNGVIDPRKPEDREE</sequence>
<evidence type="ECO:0000256" key="3">
    <source>
        <dbReference type="ARBA" id="ARBA00022475"/>
    </source>
</evidence>
<dbReference type="NCBIfam" id="TIGR03423">
    <property type="entry name" value="pbp2_mrdA"/>
    <property type="match status" value="1"/>
</dbReference>
<evidence type="ECO:0000256" key="10">
    <source>
        <dbReference type="ARBA" id="ARBA00022984"/>
    </source>
</evidence>
<dbReference type="InterPro" id="IPR001460">
    <property type="entry name" value="PCN-bd_Tpept"/>
</dbReference>
<evidence type="ECO:0000256" key="9">
    <source>
        <dbReference type="ARBA" id="ARBA00022960"/>
    </source>
</evidence>
<dbReference type="GO" id="GO:0071972">
    <property type="term" value="F:peptidoglycan L,D-transpeptidase activity"/>
    <property type="evidence" value="ECO:0007669"/>
    <property type="project" value="TreeGrafter"/>
</dbReference>
<dbReference type="Proteomes" id="UP000823637">
    <property type="component" value="Unassembled WGS sequence"/>
</dbReference>
<evidence type="ECO:0000256" key="2">
    <source>
        <dbReference type="ARBA" id="ARBA00004236"/>
    </source>
</evidence>
<keyword evidence="4" id="KW-0997">Cell inner membrane</keyword>
<dbReference type="GO" id="GO:0008360">
    <property type="term" value="P:regulation of cell shape"/>
    <property type="evidence" value="ECO:0007669"/>
    <property type="project" value="UniProtKB-KW"/>
</dbReference>
<dbReference type="PANTHER" id="PTHR30627">
    <property type="entry name" value="PEPTIDOGLYCAN D,D-TRANSPEPTIDASE"/>
    <property type="match status" value="1"/>
</dbReference>
<keyword evidence="9" id="KW-0133">Cell shape</keyword>
<dbReference type="Gene3D" id="3.90.1310.10">
    <property type="entry name" value="Penicillin-binding protein 2a (Domain 2)"/>
    <property type="match status" value="1"/>
</dbReference>
<dbReference type="SUPFAM" id="SSF56519">
    <property type="entry name" value="Penicillin binding protein dimerisation domain"/>
    <property type="match status" value="1"/>
</dbReference>
<evidence type="ECO:0000259" key="16">
    <source>
        <dbReference type="Pfam" id="PF03717"/>
    </source>
</evidence>
<evidence type="ECO:0000256" key="4">
    <source>
        <dbReference type="ARBA" id="ARBA00022519"/>
    </source>
</evidence>
<evidence type="ECO:0000256" key="7">
    <source>
        <dbReference type="ARBA" id="ARBA00022692"/>
    </source>
</evidence>
<dbReference type="Gene3D" id="3.40.710.10">
    <property type="entry name" value="DD-peptidase/beta-lactamase superfamily"/>
    <property type="match status" value="1"/>
</dbReference>
<dbReference type="GO" id="GO:0009252">
    <property type="term" value="P:peptidoglycan biosynthetic process"/>
    <property type="evidence" value="ECO:0007669"/>
    <property type="project" value="UniProtKB-KW"/>
</dbReference>
<reference evidence="17" key="2">
    <citation type="journal article" date="2021" name="PeerJ">
        <title>Extensive microbial diversity within the chicken gut microbiome revealed by metagenomics and culture.</title>
        <authorList>
            <person name="Gilroy R."/>
            <person name="Ravi A."/>
            <person name="Getino M."/>
            <person name="Pursley I."/>
            <person name="Horton D.L."/>
            <person name="Alikhan N.F."/>
            <person name="Baker D."/>
            <person name="Gharbi K."/>
            <person name="Hall N."/>
            <person name="Watson M."/>
            <person name="Adriaenssens E.M."/>
            <person name="Foster-Nyarko E."/>
            <person name="Jarju S."/>
            <person name="Secka A."/>
            <person name="Antonio M."/>
            <person name="Oren A."/>
            <person name="Chaudhuri R.R."/>
            <person name="La Ragione R."/>
            <person name="Hildebrand F."/>
            <person name="Pallen M.J."/>
        </authorList>
    </citation>
    <scope>NUCLEOTIDE SEQUENCE</scope>
    <source>
        <strain evidence="17">D3-1215</strain>
    </source>
</reference>
<dbReference type="InterPro" id="IPR017790">
    <property type="entry name" value="Penicillin-binding_protein_2"/>
</dbReference>
<dbReference type="InterPro" id="IPR005311">
    <property type="entry name" value="PBP_dimer"/>
</dbReference>
<dbReference type="Pfam" id="PF03717">
    <property type="entry name" value="PBP_dimer"/>
    <property type="match status" value="1"/>
</dbReference>
<keyword evidence="3" id="KW-1003">Cell membrane</keyword>
<keyword evidence="7 14" id="KW-0812">Transmembrane</keyword>
<keyword evidence="11 14" id="KW-1133">Transmembrane helix</keyword>
<evidence type="ECO:0000256" key="1">
    <source>
        <dbReference type="ARBA" id="ARBA00004167"/>
    </source>
</evidence>
<keyword evidence="6" id="KW-0645">Protease</keyword>
<dbReference type="GO" id="GO:0008658">
    <property type="term" value="F:penicillin binding"/>
    <property type="evidence" value="ECO:0007669"/>
    <property type="project" value="InterPro"/>
</dbReference>
<dbReference type="PANTHER" id="PTHR30627:SF2">
    <property type="entry name" value="PEPTIDOGLYCAN D,D-TRANSPEPTIDASE MRDA"/>
    <property type="match status" value="1"/>
</dbReference>
<dbReference type="EMBL" id="JADIMR010000027">
    <property type="protein sequence ID" value="MBO8446481.1"/>
    <property type="molecule type" value="Genomic_DNA"/>
</dbReference>
<dbReference type="EC" id="3.4.16.4" evidence="17"/>
<evidence type="ECO:0000313" key="18">
    <source>
        <dbReference type="Proteomes" id="UP000823637"/>
    </source>
</evidence>
<evidence type="ECO:0000256" key="8">
    <source>
        <dbReference type="ARBA" id="ARBA00022801"/>
    </source>
</evidence>
<feature type="transmembrane region" description="Helical" evidence="14">
    <location>
        <begin position="12"/>
        <end position="34"/>
    </location>
</feature>
<dbReference type="GO" id="GO:0071555">
    <property type="term" value="P:cell wall organization"/>
    <property type="evidence" value="ECO:0007669"/>
    <property type="project" value="UniProtKB-KW"/>
</dbReference>
<feature type="domain" description="Penicillin-binding protein dimerisation" evidence="16">
    <location>
        <begin position="55"/>
        <end position="224"/>
    </location>
</feature>
<evidence type="ECO:0000256" key="5">
    <source>
        <dbReference type="ARBA" id="ARBA00022645"/>
    </source>
</evidence>
<dbReference type="GO" id="GO:0009002">
    <property type="term" value="F:serine-type D-Ala-D-Ala carboxypeptidase activity"/>
    <property type="evidence" value="ECO:0007669"/>
    <property type="project" value="UniProtKB-EC"/>
</dbReference>
<evidence type="ECO:0000259" key="15">
    <source>
        <dbReference type="Pfam" id="PF00905"/>
    </source>
</evidence>
<keyword evidence="10" id="KW-0573">Peptidoglycan synthesis</keyword>
<dbReference type="FunFam" id="3.40.710.10:FF:000024">
    <property type="entry name" value="Penicillin-binding protein 2"/>
    <property type="match status" value="1"/>
</dbReference>
<keyword evidence="8 17" id="KW-0378">Hydrolase</keyword>
<protein>
    <submittedName>
        <fullName evidence="17">Penicillin-binding protein 2</fullName>
        <ecNumber evidence="17">3.4.16.4</ecNumber>
    </submittedName>
</protein>
<dbReference type="InterPro" id="IPR012338">
    <property type="entry name" value="Beta-lactam/transpept-like"/>
</dbReference>
<evidence type="ECO:0000256" key="14">
    <source>
        <dbReference type="SAM" id="Phobius"/>
    </source>
</evidence>
<dbReference type="GO" id="GO:0005886">
    <property type="term" value="C:plasma membrane"/>
    <property type="evidence" value="ECO:0007669"/>
    <property type="project" value="UniProtKB-SubCell"/>
</dbReference>
<dbReference type="Pfam" id="PF00905">
    <property type="entry name" value="Transpeptidase"/>
    <property type="match status" value="1"/>
</dbReference>
<dbReference type="AlphaFoldDB" id="A0A9D9EED8"/>
<evidence type="ECO:0000256" key="12">
    <source>
        <dbReference type="ARBA" id="ARBA00023136"/>
    </source>
</evidence>
<evidence type="ECO:0000256" key="6">
    <source>
        <dbReference type="ARBA" id="ARBA00022670"/>
    </source>
</evidence>
<dbReference type="SUPFAM" id="SSF56601">
    <property type="entry name" value="beta-lactamase/transpeptidase-like"/>
    <property type="match status" value="1"/>
</dbReference>
<comment type="subcellular location">
    <subcellularLocation>
        <location evidence="2">Cell membrane</location>
    </subcellularLocation>
    <subcellularLocation>
        <location evidence="1">Membrane</location>
        <topology evidence="1">Single-pass membrane protein</topology>
    </subcellularLocation>
</comment>
<dbReference type="InterPro" id="IPR036138">
    <property type="entry name" value="PBP_dimer_sf"/>
</dbReference>
<comment type="caution">
    <text evidence="17">The sequence shown here is derived from an EMBL/GenBank/DDBJ whole genome shotgun (WGS) entry which is preliminary data.</text>
</comment>
<accession>A0A9D9EED8</accession>
<dbReference type="InterPro" id="IPR050515">
    <property type="entry name" value="Beta-lactam/transpept"/>
</dbReference>
<dbReference type="Gene3D" id="3.30.1390.30">
    <property type="entry name" value="Penicillin-binding protein 2a, domain 3"/>
    <property type="match status" value="1"/>
</dbReference>
<keyword evidence="13" id="KW-0961">Cell wall biogenesis/degradation</keyword>
<name>A0A9D9EED8_9BACT</name>
<evidence type="ECO:0000256" key="11">
    <source>
        <dbReference type="ARBA" id="ARBA00022989"/>
    </source>
</evidence>
<organism evidence="17 18">
    <name type="scientific">Candidatus Enterocola intestinipullorum</name>
    <dbReference type="NCBI Taxonomy" id="2840783"/>
    <lineage>
        <taxon>Bacteria</taxon>
        <taxon>Pseudomonadati</taxon>
        <taxon>Bacteroidota</taxon>
        <taxon>Bacteroidia</taxon>
        <taxon>Bacteroidales</taxon>
        <taxon>Candidatus Enterocola</taxon>
    </lineage>
</organism>
<keyword evidence="12 14" id="KW-0472">Membrane</keyword>